<dbReference type="HAMAP" id="MF_00442">
    <property type="entry name" value="Helicase_Hel308"/>
    <property type="match status" value="1"/>
</dbReference>
<organism evidence="15 16">
    <name type="scientific">Candidatus Methanomassiliicoccus intestinalis</name>
    <dbReference type="NCBI Taxonomy" id="1406512"/>
    <lineage>
        <taxon>Archaea</taxon>
        <taxon>Methanobacteriati</taxon>
        <taxon>Thermoplasmatota</taxon>
        <taxon>Thermoplasmata</taxon>
        <taxon>Methanomassiliicoccales</taxon>
        <taxon>Methanomassiliicoccaceae</taxon>
        <taxon>Methanomassiliicoccus</taxon>
    </lineage>
</organism>
<sequence length="731" mass="82623">MAKNVSVEDLDLPEGVTEILIKNGIKELYPPQAEAVFPALDGKNLMVAIPTASGKSLIAYLAAVKQVLENHGKVIYIVPLRALAAEKYEDLKRFERLGLKVGVSVGDFDSPDPQLDRYDIIVATSEKADSLLRHRTDWVKNIALVIADEVHLIHDPGRGPTLEITLAKLKKLNPAIQVIALSATIQNAKDVAEWLDAKLIESEWRPTRLKEGVYLENKIYFVDNTRHEVRNLKTPVVSLVCDAVENGGQCLVFVNTRKATETEAKKIAATLKYSPELESEENEDGEQTSVAKLLKECMKRGVAFHHAGLTNDQRKYVERNFKHGHIKCIVATPTLAAGINLPARRVIIRDVQRFGPGGQVSIPVMEIKQMCGRAGRPRFDPYGEAILLANSEEKKSFLIDNYILADSEEIYSKLGNESVLRSHILALIASETAHSRDTLMDFLNSTFYAHQTTMSLLEDTADKVLEFLEQEEMIRTSDEVIKATFFGKRVSDLYIDPLSAIKLRDALRNYTDGKTIFGFLQAICSTPDLLPLYLKVGEDIKYDEVVIRRSSELLLEPPNEFSEDYEFYLTEIKTACMIESWIDEKDEDELLSEFGIGPGDLRNKADTAEWLIYATRELSNIFNKDAYPMLTELMARLKNGVKPELLELVRLKGVGRARARSMYTYNIRSFEDIRNTEMQKLARIPSINLKLAERIKRQVDPQWSSKNEKVEMKEPVKQVPPPPHQKSLFDF</sequence>
<dbReference type="GO" id="GO:0003677">
    <property type="term" value="F:DNA binding"/>
    <property type="evidence" value="ECO:0007669"/>
    <property type="project" value="UniProtKB-UniRule"/>
</dbReference>
<comment type="catalytic activity">
    <reaction evidence="10 11">
        <text>ATP + H2O = ADP + phosphate + H(+)</text>
        <dbReference type="Rhea" id="RHEA:13065"/>
        <dbReference type="ChEBI" id="CHEBI:15377"/>
        <dbReference type="ChEBI" id="CHEBI:15378"/>
        <dbReference type="ChEBI" id="CHEBI:30616"/>
        <dbReference type="ChEBI" id="CHEBI:43474"/>
        <dbReference type="ChEBI" id="CHEBI:456216"/>
        <dbReference type="EC" id="5.6.2.4"/>
    </reaction>
</comment>
<proteinExistence type="inferred from homology"/>
<dbReference type="InterPro" id="IPR001650">
    <property type="entry name" value="Helicase_C-like"/>
</dbReference>
<dbReference type="SUPFAM" id="SSF52540">
    <property type="entry name" value="P-loop containing nucleoside triphosphate hydrolases"/>
    <property type="match status" value="1"/>
</dbReference>
<dbReference type="CDD" id="cd18795">
    <property type="entry name" value="SF2_C_Ski2"/>
    <property type="match status" value="1"/>
</dbReference>
<dbReference type="Proteomes" id="UP000752814">
    <property type="component" value="Unassembled WGS sequence"/>
</dbReference>
<evidence type="ECO:0000259" key="13">
    <source>
        <dbReference type="PROSITE" id="PS51192"/>
    </source>
</evidence>
<comment type="function">
    <text evidence="11">DNA-dependent ATPase and 3'-5' DNA helicase that may be involved in repair of stalled replication forks.</text>
</comment>
<keyword evidence="2 11" id="KW-0227">DNA damage</keyword>
<dbReference type="Pfam" id="PF14520">
    <property type="entry name" value="HHH_5"/>
    <property type="match status" value="1"/>
</dbReference>
<dbReference type="Gene3D" id="1.10.150.20">
    <property type="entry name" value="5' to 3' exonuclease, C-terminal subdomain"/>
    <property type="match status" value="1"/>
</dbReference>
<dbReference type="SUPFAM" id="SSF46785">
    <property type="entry name" value="Winged helix' DNA-binding domain"/>
    <property type="match status" value="1"/>
</dbReference>
<dbReference type="InterPro" id="IPR036390">
    <property type="entry name" value="WH_DNA-bd_sf"/>
</dbReference>
<evidence type="ECO:0000256" key="8">
    <source>
        <dbReference type="ARBA" id="ARBA00023235"/>
    </source>
</evidence>
<evidence type="ECO:0000256" key="10">
    <source>
        <dbReference type="ARBA" id="ARBA00048988"/>
    </source>
</evidence>
<dbReference type="GO" id="GO:0043138">
    <property type="term" value="F:3'-5' DNA helicase activity"/>
    <property type="evidence" value="ECO:0007669"/>
    <property type="project" value="UniProtKB-UniRule"/>
</dbReference>
<dbReference type="Pfam" id="PF20470">
    <property type="entry name" value="HTH_61"/>
    <property type="match status" value="1"/>
</dbReference>
<dbReference type="InterPro" id="IPR011545">
    <property type="entry name" value="DEAD/DEAH_box_helicase_dom"/>
</dbReference>
<dbReference type="InterPro" id="IPR022965">
    <property type="entry name" value="Helicase_Hel308"/>
</dbReference>
<dbReference type="Gene3D" id="3.40.50.300">
    <property type="entry name" value="P-loop containing nucleotide triphosphate hydrolases"/>
    <property type="match status" value="2"/>
</dbReference>
<dbReference type="Pfam" id="PF21280">
    <property type="entry name" value="Helicase_dom4_arc"/>
    <property type="match status" value="1"/>
</dbReference>
<dbReference type="PROSITE" id="PS51192">
    <property type="entry name" value="HELICASE_ATP_BIND_1"/>
    <property type="match status" value="1"/>
</dbReference>
<dbReference type="AlphaFoldDB" id="A0A8J8PDC8"/>
<keyword evidence="8 11" id="KW-0413">Isomerase</keyword>
<accession>A0A8J8PDC8</accession>
<dbReference type="EC" id="5.6.2.4" evidence="11"/>
<evidence type="ECO:0000256" key="2">
    <source>
        <dbReference type="ARBA" id="ARBA00022763"/>
    </source>
</evidence>
<evidence type="ECO:0000256" key="11">
    <source>
        <dbReference type="HAMAP-Rule" id="MF_00442"/>
    </source>
</evidence>
<dbReference type="InterPro" id="IPR050474">
    <property type="entry name" value="Hel308_SKI2-like"/>
</dbReference>
<protein>
    <recommendedName>
        <fullName evidence="11">ATP-dependent DNA helicase Hel308</fullName>
        <ecNumber evidence="11">5.6.2.4</ecNumber>
    </recommendedName>
    <alternativeName>
        <fullName evidence="11">DNA 3'-5' helicase Hel308</fullName>
    </alternativeName>
</protein>
<dbReference type="PROSITE" id="PS51194">
    <property type="entry name" value="HELICASE_CTER"/>
    <property type="match status" value="1"/>
</dbReference>
<dbReference type="GO" id="GO:0005524">
    <property type="term" value="F:ATP binding"/>
    <property type="evidence" value="ECO:0007669"/>
    <property type="project" value="UniProtKB-UniRule"/>
</dbReference>
<dbReference type="PANTHER" id="PTHR47961">
    <property type="entry name" value="DNA POLYMERASE THETA, PUTATIVE (AFU_ORTHOLOGUE AFUA_1G05260)-RELATED"/>
    <property type="match status" value="1"/>
</dbReference>
<dbReference type="InterPro" id="IPR048772">
    <property type="entry name" value="Hel308-like_dom4"/>
</dbReference>
<dbReference type="InterPro" id="IPR014001">
    <property type="entry name" value="Helicase_ATP-bd"/>
</dbReference>
<evidence type="ECO:0000256" key="1">
    <source>
        <dbReference type="ARBA" id="ARBA00022741"/>
    </source>
</evidence>
<dbReference type="PANTHER" id="PTHR47961:SF10">
    <property type="entry name" value="ATP-DEPENDENT DNA HELICASE HEL308"/>
    <property type="match status" value="1"/>
</dbReference>
<feature type="binding site" evidence="11">
    <location>
        <position position="32"/>
    </location>
    <ligand>
        <name>ATP</name>
        <dbReference type="ChEBI" id="CHEBI:30616"/>
    </ligand>
</feature>
<dbReference type="SMART" id="SM00490">
    <property type="entry name" value="HELICc"/>
    <property type="match status" value="1"/>
</dbReference>
<dbReference type="InterPro" id="IPR046931">
    <property type="entry name" value="HTH_61"/>
</dbReference>
<keyword evidence="6 11" id="KW-0238">DNA-binding</keyword>
<comment type="caution">
    <text evidence="15">The sequence shown here is derived from an EMBL/GenBank/DDBJ whole genome shotgun (WGS) entry which is preliminary data.</text>
</comment>
<evidence type="ECO:0000256" key="9">
    <source>
        <dbReference type="ARBA" id="ARBA00034617"/>
    </source>
</evidence>
<evidence type="ECO:0000256" key="12">
    <source>
        <dbReference type="SAM" id="MobiDB-lite"/>
    </source>
</evidence>
<evidence type="ECO:0000256" key="4">
    <source>
        <dbReference type="ARBA" id="ARBA00022806"/>
    </source>
</evidence>
<dbReference type="SUPFAM" id="SSF158702">
    <property type="entry name" value="Sec63 N-terminal domain-like"/>
    <property type="match status" value="1"/>
</dbReference>
<gene>
    <name evidence="11" type="primary">hel308</name>
    <name evidence="15" type="ORF">A3207_03195</name>
</gene>
<dbReference type="EMBL" id="LVVT01000014">
    <property type="protein sequence ID" value="TQS82959.1"/>
    <property type="molecule type" value="Genomic_DNA"/>
</dbReference>
<comment type="catalytic activity">
    <reaction evidence="9 11">
        <text>Couples ATP hydrolysis with the unwinding of duplex DNA by translocating in the 3'-5' direction.</text>
        <dbReference type="EC" id="5.6.2.4"/>
    </reaction>
</comment>
<evidence type="ECO:0000256" key="5">
    <source>
        <dbReference type="ARBA" id="ARBA00022840"/>
    </source>
</evidence>
<feature type="region of interest" description="Disordered" evidence="12">
    <location>
        <begin position="702"/>
        <end position="731"/>
    </location>
</feature>
<evidence type="ECO:0000256" key="7">
    <source>
        <dbReference type="ARBA" id="ARBA00023204"/>
    </source>
</evidence>
<keyword evidence="3 11" id="KW-0378">Hydrolase</keyword>
<feature type="compositionally biased region" description="Basic and acidic residues" evidence="12">
    <location>
        <begin position="706"/>
        <end position="716"/>
    </location>
</feature>
<dbReference type="InterPro" id="IPR027417">
    <property type="entry name" value="P-loop_NTPase"/>
</dbReference>
<dbReference type="CDD" id="cd18028">
    <property type="entry name" value="DEXHc_archSki2"/>
    <property type="match status" value="1"/>
</dbReference>
<evidence type="ECO:0000313" key="16">
    <source>
        <dbReference type="Proteomes" id="UP000752814"/>
    </source>
</evidence>
<evidence type="ECO:0000256" key="6">
    <source>
        <dbReference type="ARBA" id="ARBA00023125"/>
    </source>
</evidence>
<dbReference type="Pfam" id="PF00271">
    <property type="entry name" value="Helicase_C"/>
    <property type="match status" value="1"/>
</dbReference>
<dbReference type="Pfam" id="PF00270">
    <property type="entry name" value="DEAD"/>
    <property type="match status" value="1"/>
</dbReference>
<dbReference type="SMART" id="SM00487">
    <property type="entry name" value="DEXDc"/>
    <property type="match status" value="1"/>
</dbReference>
<feature type="domain" description="Helicase C-terminal" evidence="14">
    <location>
        <begin position="236"/>
        <end position="428"/>
    </location>
</feature>
<keyword evidence="5 11" id="KW-0067">ATP-binding</keyword>
<keyword evidence="1 11" id="KW-0547">Nucleotide-binding</keyword>
<evidence type="ECO:0000259" key="14">
    <source>
        <dbReference type="PROSITE" id="PS51194"/>
    </source>
</evidence>
<comment type="similarity">
    <text evidence="11">Belongs to the helicase family. Hel308 subfamily.</text>
</comment>
<dbReference type="RefSeq" id="WP_400256239.1">
    <property type="nucleotide sequence ID" value="NZ_CAYAYE010000014.1"/>
</dbReference>
<keyword evidence="7 11" id="KW-0234">DNA repair</keyword>
<name>A0A8J8PDC8_9ARCH</name>
<evidence type="ECO:0000313" key="15">
    <source>
        <dbReference type="EMBL" id="TQS82959.1"/>
    </source>
</evidence>
<reference evidence="15" key="1">
    <citation type="submission" date="2016-03" db="EMBL/GenBank/DDBJ databases">
        <authorList>
            <person name="Borrel G."/>
            <person name="Mccann A."/>
            <person name="O'Toole P.W."/>
        </authorList>
    </citation>
    <scope>NUCLEOTIDE SEQUENCE</scope>
    <source>
        <strain evidence="15">183</strain>
    </source>
</reference>
<keyword evidence="4 11" id="KW-0347">Helicase</keyword>
<dbReference type="Gene3D" id="1.10.3380.30">
    <property type="match status" value="1"/>
</dbReference>
<comment type="subunit">
    <text evidence="11">Monomer.</text>
</comment>
<feature type="domain" description="Helicase ATP-binding" evidence="13">
    <location>
        <begin position="36"/>
        <end position="203"/>
    </location>
</feature>
<evidence type="ECO:0000256" key="3">
    <source>
        <dbReference type="ARBA" id="ARBA00022801"/>
    </source>
</evidence>
<dbReference type="GO" id="GO:0016818">
    <property type="term" value="F:hydrolase activity, acting on acid anhydrides, in phosphorus-containing anhydrides"/>
    <property type="evidence" value="ECO:0007669"/>
    <property type="project" value="UniProtKB-UniRule"/>
</dbReference>
<dbReference type="GO" id="GO:0006281">
    <property type="term" value="P:DNA repair"/>
    <property type="evidence" value="ECO:0007669"/>
    <property type="project" value="UniProtKB-UniRule"/>
</dbReference>